<dbReference type="STRING" id="70448.A0A090N4F0"/>
<organism evidence="9 10">
    <name type="scientific">Ostreococcus tauri</name>
    <name type="common">Marine green alga</name>
    <dbReference type="NCBI Taxonomy" id="70448"/>
    <lineage>
        <taxon>Eukaryota</taxon>
        <taxon>Viridiplantae</taxon>
        <taxon>Chlorophyta</taxon>
        <taxon>Mamiellophyceae</taxon>
        <taxon>Mamiellales</taxon>
        <taxon>Bathycoccaceae</taxon>
        <taxon>Ostreococcus</taxon>
    </lineage>
</organism>
<feature type="region of interest" description="Disordered" evidence="7">
    <location>
        <begin position="642"/>
        <end position="691"/>
    </location>
</feature>
<name>A0A090N4F0_OSTTA</name>
<dbReference type="InterPro" id="IPR000504">
    <property type="entry name" value="RRM_dom"/>
</dbReference>
<keyword evidence="6" id="KW-0747">Spliceosome</keyword>
<dbReference type="SUPFAM" id="SSF54791">
    <property type="entry name" value="Eukaryotic type KH-domain (KH-domain type I)"/>
    <property type="match status" value="1"/>
</dbReference>
<dbReference type="PANTHER" id="PTHR11208:SF45">
    <property type="entry name" value="SPLICING FACTOR 1"/>
    <property type="match status" value="1"/>
</dbReference>
<evidence type="ECO:0000256" key="3">
    <source>
        <dbReference type="ARBA" id="ARBA00022833"/>
    </source>
</evidence>
<dbReference type="GO" id="GO:0008270">
    <property type="term" value="F:zinc ion binding"/>
    <property type="evidence" value="ECO:0007669"/>
    <property type="project" value="UniProtKB-UniRule"/>
</dbReference>
<reference evidence="9 10" key="2">
    <citation type="journal article" date="2014" name="BMC Genomics">
        <title>An improved genome of the model marine alga Ostreococcus tauri unfolds by assessing Illumina de novo assemblies.</title>
        <authorList>
            <person name="Blanc-Mathieu R."/>
            <person name="Verhelst B."/>
            <person name="Derelle E."/>
            <person name="Rombauts S."/>
            <person name="Bouget F.Y."/>
            <person name="Carre I."/>
            <person name="Chateau A."/>
            <person name="Eyre-Walker A."/>
            <person name="Grimsley N."/>
            <person name="Moreau H."/>
            <person name="Piegu B."/>
            <person name="Rivals E."/>
            <person name="Schackwitz W."/>
            <person name="Van de Peer Y."/>
            <person name="Piganeau G."/>
        </authorList>
    </citation>
    <scope>NUCLEOTIDE SEQUENCE [LARGE SCALE GENOMIC DNA]</scope>
    <source>
        <strain evidence="10">OTTH 0595 / CCAP 157/2 / RCC745</strain>
    </source>
</reference>
<comment type="similarity">
    <text evidence="6">Belongs to the BBP/SF1 family.</text>
</comment>
<dbReference type="Gene3D" id="6.10.140.1790">
    <property type="match status" value="1"/>
</dbReference>
<keyword evidence="2 6" id="KW-0863">Zinc-finger</keyword>
<evidence type="ECO:0000313" key="10">
    <source>
        <dbReference type="Proteomes" id="UP000009170"/>
    </source>
</evidence>
<evidence type="ECO:0000256" key="1">
    <source>
        <dbReference type="ARBA" id="ARBA00022723"/>
    </source>
</evidence>
<feature type="domain" description="RRM" evidence="8">
    <location>
        <begin position="491"/>
        <end position="571"/>
    </location>
</feature>
<dbReference type="PROSITE" id="PS50102">
    <property type="entry name" value="RRM"/>
    <property type="match status" value="2"/>
</dbReference>
<dbReference type="GO" id="GO:0000398">
    <property type="term" value="P:mRNA splicing, via spliceosome"/>
    <property type="evidence" value="ECO:0007669"/>
    <property type="project" value="UniProtKB-UniRule"/>
</dbReference>
<dbReference type="Gene3D" id="3.30.1370.10">
    <property type="entry name" value="K Homology domain, type 1"/>
    <property type="match status" value="1"/>
</dbReference>
<keyword evidence="3 6" id="KW-0862">Zinc</keyword>
<keyword evidence="6" id="KW-0508">mRNA splicing</keyword>
<dbReference type="CDD" id="cd00590">
    <property type="entry name" value="RRM_SF"/>
    <property type="match status" value="2"/>
</dbReference>
<dbReference type="InterPro" id="IPR055256">
    <property type="entry name" value="KH_1_KHDC4/BBP-like"/>
</dbReference>
<dbReference type="InterPro" id="IPR004087">
    <property type="entry name" value="KH_dom"/>
</dbReference>
<dbReference type="SUPFAM" id="SSF54928">
    <property type="entry name" value="RNA-binding domain, RBD"/>
    <property type="match status" value="1"/>
</dbReference>
<evidence type="ECO:0000313" key="9">
    <source>
        <dbReference type="EMBL" id="CEF99753.1"/>
    </source>
</evidence>
<keyword evidence="4 5" id="KW-0694">RNA-binding</keyword>
<feature type="compositionally biased region" description="Basic and acidic residues" evidence="7">
    <location>
        <begin position="137"/>
        <end position="148"/>
    </location>
</feature>
<feature type="compositionally biased region" description="Basic and acidic residues" evidence="7">
    <location>
        <begin position="18"/>
        <end position="38"/>
    </location>
</feature>
<dbReference type="Pfam" id="PF16275">
    <property type="entry name" value="SF1-HH"/>
    <property type="match status" value="1"/>
</dbReference>
<dbReference type="KEGG" id="ota:OT_ostta12g00040"/>
<comment type="caution">
    <text evidence="9">The sequence shown here is derived from an EMBL/GenBank/DDBJ whole genome shotgun (WGS) entry which is preliminary data.</text>
</comment>
<dbReference type="InterPro" id="IPR012677">
    <property type="entry name" value="Nucleotide-bd_a/b_plait_sf"/>
</dbReference>
<dbReference type="Proteomes" id="UP000009170">
    <property type="component" value="Unassembled WGS sequence"/>
</dbReference>
<dbReference type="GO" id="GO:0048024">
    <property type="term" value="P:regulation of mRNA splicing, via spliceosome"/>
    <property type="evidence" value="ECO:0007669"/>
    <property type="project" value="TreeGrafter"/>
</dbReference>
<sequence>MTTTVEGGSAEKRRRKSRWETTDDAEGNKTTRKSRWETSESTNIANVAADDENGGRALVPLANANDFAGAHVSEPAGAMNQTLPMTNALIIGSGIFVQLPTSVLTEHSAPSEATAEVHFLFAELGRLNRRLLAGGTFDDRPADSREPEPAPIYDANGVRVNTPDVVEREKFQYRRMAILEEICQKCPTFRPPPDYRPNKRTAKLLIPVDEYPGYNFFGLIIGPRGSTQKQMQRETNTRIVIRGRGSAKGGTGAAERNNEYDNEPLHVLIEGDVQSDVDKAKAMIQKLLIPIDEDMNEHKRQQLKELALMNGTWRDESSIEAMQKRLDEEVASGQVYQLPEPLKKAVEATYRKDVDKLHGSGAGGTLDTAYSDFLSELGVDGRGRARRLDENAEDDRKVYIGRLPTTATAEGLKDMFSSAGVVQEVACIPDTVLGHSCKGFAFITFATVDDAMKAASTMNGVMFEDRPMEVRMKNAPREQTQKEANEFDPNANLYVGGVTESMNEDALREIFSPYGLVQKTKIVRDHATQAAKGYGFVQMMDPSHAQAAITALDGQYFADSTRPFMVRIAGQNGGGGAQVSMAFPSATNFDFTAPGYGNYQTPVAGMPPFVPPMMMMDPSGYYGQMASAESYAAATYGAFPTVELGNPEEAPPPPPDDEDAPPPMPGVLPLVPDALPILPGVAPPAPPPLPP</sequence>
<reference evidence="10" key="1">
    <citation type="journal article" date="2006" name="Proc. Natl. Acad. Sci. U.S.A.">
        <title>Genome analysis of the smallest free-living eukaryote Ostreococcus tauri unveils many unique features.</title>
        <authorList>
            <person name="Derelle E."/>
            <person name="Ferraz C."/>
            <person name="Rombauts S."/>
            <person name="Rouze P."/>
            <person name="Worden A.Z."/>
            <person name="Robbens S."/>
            <person name="Partensky F."/>
            <person name="Degroeve S."/>
            <person name="Echeynie S."/>
            <person name="Cooke R."/>
            <person name="Saeys Y."/>
            <person name="Wuyts J."/>
            <person name="Jabbari K."/>
            <person name="Bowler C."/>
            <person name="Panaud O."/>
            <person name="Piegu B."/>
            <person name="Ball S.G."/>
            <person name="Ral J.-P."/>
            <person name="Bouget F.-Y."/>
            <person name="Piganeau G."/>
            <person name="De Baets B."/>
            <person name="Picard A."/>
            <person name="Delseny M."/>
            <person name="Demaille J."/>
            <person name="Van de Peer Y."/>
            <person name="Moreau H."/>
        </authorList>
    </citation>
    <scope>NUCLEOTIDE SEQUENCE [LARGE SCALE GENOMIC DNA]</scope>
    <source>
        <strain evidence="10">OTTH 0595 / CCAP 157/2 / RCC745</strain>
    </source>
</reference>
<dbReference type="InParanoid" id="A0A090N4F0"/>
<dbReference type="InterPro" id="IPR032570">
    <property type="entry name" value="SF1-HH"/>
</dbReference>
<evidence type="ECO:0000256" key="7">
    <source>
        <dbReference type="SAM" id="MobiDB-lite"/>
    </source>
</evidence>
<keyword evidence="6" id="KW-0539">Nucleus</keyword>
<dbReference type="SMART" id="SM00322">
    <property type="entry name" value="KH"/>
    <property type="match status" value="1"/>
</dbReference>
<dbReference type="InterPro" id="IPR035979">
    <property type="entry name" value="RBD_domain_sf"/>
</dbReference>
<gene>
    <name evidence="9" type="ORF">OT_ostta12g00040</name>
</gene>
<dbReference type="EMBL" id="CAID01000012">
    <property type="protein sequence ID" value="CEF99753.1"/>
    <property type="molecule type" value="Genomic_DNA"/>
</dbReference>
<protein>
    <recommendedName>
        <fullName evidence="6">Branchpoint-bridging protein</fullName>
    </recommendedName>
</protein>
<dbReference type="PANTHER" id="PTHR11208">
    <property type="entry name" value="RNA-BINDING PROTEIN RELATED"/>
    <property type="match status" value="1"/>
</dbReference>
<dbReference type="GeneID" id="9836002"/>
<keyword evidence="6" id="KW-0507">mRNA processing</keyword>
<feature type="region of interest" description="Disordered" evidence="7">
    <location>
        <begin position="136"/>
        <end position="156"/>
    </location>
</feature>
<evidence type="ECO:0000256" key="5">
    <source>
        <dbReference type="PROSITE-ProRule" id="PRU00176"/>
    </source>
</evidence>
<dbReference type="GO" id="GO:0005681">
    <property type="term" value="C:spliceosomal complex"/>
    <property type="evidence" value="ECO:0007669"/>
    <property type="project" value="UniProtKB-KW"/>
</dbReference>
<feature type="domain" description="RRM" evidence="8">
    <location>
        <begin position="396"/>
        <end position="475"/>
    </location>
</feature>
<evidence type="ECO:0000256" key="4">
    <source>
        <dbReference type="ARBA" id="ARBA00022884"/>
    </source>
</evidence>
<dbReference type="FunCoup" id="A0A090N4F0">
    <property type="interactions" value="341"/>
</dbReference>
<keyword evidence="10" id="KW-1185">Reference proteome</keyword>
<dbReference type="PROSITE" id="PS50084">
    <property type="entry name" value="KH_TYPE_1"/>
    <property type="match status" value="1"/>
</dbReference>
<dbReference type="Pfam" id="PF22675">
    <property type="entry name" value="KH-I_KHDC4-BBP"/>
    <property type="match status" value="1"/>
</dbReference>
<feature type="region of interest" description="Disordered" evidence="7">
    <location>
        <begin position="1"/>
        <end position="40"/>
    </location>
</feature>
<keyword evidence="1 6" id="KW-0479">Metal-binding</keyword>
<dbReference type="Gene3D" id="3.30.70.330">
    <property type="match status" value="2"/>
</dbReference>
<dbReference type="AlphaFoldDB" id="A0A090N4F0"/>
<dbReference type="SMART" id="SM00360">
    <property type="entry name" value="RRM"/>
    <property type="match status" value="2"/>
</dbReference>
<evidence type="ECO:0000259" key="8">
    <source>
        <dbReference type="PROSITE" id="PS50102"/>
    </source>
</evidence>
<dbReference type="InterPro" id="IPR036612">
    <property type="entry name" value="KH_dom_type_1_sf"/>
</dbReference>
<feature type="compositionally biased region" description="Low complexity" evidence="7">
    <location>
        <begin position="667"/>
        <end position="680"/>
    </location>
</feature>
<proteinExistence type="inferred from homology"/>
<accession>A0A090N4F0</accession>
<feature type="compositionally biased region" description="Pro residues" evidence="7">
    <location>
        <begin position="681"/>
        <end position="691"/>
    </location>
</feature>
<dbReference type="InterPro" id="IPR047086">
    <property type="entry name" value="SF1-HH_sf"/>
</dbReference>
<dbReference type="InterPro" id="IPR045071">
    <property type="entry name" value="BBP-like"/>
</dbReference>
<dbReference type="OrthoDB" id="10021397at2759"/>
<comment type="function">
    <text evidence="6">Necessary for the splicing of pre-mRNA. Has a role in the recognition of the branch site (5'-UACUAAC-3'), the pyrimidine tract and the 3'-splice site at the 3'-end of introns.</text>
</comment>
<dbReference type="Pfam" id="PF00076">
    <property type="entry name" value="RRM_1"/>
    <property type="match status" value="2"/>
</dbReference>
<comment type="subcellular location">
    <subcellularLocation>
        <location evidence="6">Nucleus</location>
    </subcellularLocation>
</comment>
<dbReference type="RefSeq" id="XP_022840011.1">
    <property type="nucleotide sequence ID" value="XM_022982782.1"/>
</dbReference>
<dbReference type="CDD" id="cd02395">
    <property type="entry name" value="KH-I_BBP"/>
    <property type="match status" value="1"/>
</dbReference>
<dbReference type="GO" id="GO:0003729">
    <property type="term" value="F:mRNA binding"/>
    <property type="evidence" value="ECO:0007669"/>
    <property type="project" value="TreeGrafter"/>
</dbReference>
<evidence type="ECO:0000256" key="6">
    <source>
        <dbReference type="RuleBase" id="RU367126"/>
    </source>
</evidence>
<evidence type="ECO:0000256" key="2">
    <source>
        <dbReference type="ARBA" id="ARBA00022771"/>
    </source>
</evidence>
<dbReference type="GO" id="GO:0045131">
    <property type="term" value="F:pre-mRNA branch point binding"/>
    <property type="evidence" value="ECO:0007669"/>
    <property type="project" value="UniProtKB-UniRule"/>
</dbReference>